<protein>
    <submittedName>
        <fullName evidence="1">Phospholipid-transporting ATPase 8-like</fullName>
    </submittedName>
</protein>
<name>A0A392PVK0_9FABA</name>
<accession>A0A392PVK0</accession>
<evidence type="ECO:0000313" key="1">
    <source>
        <dbReference type="EMBL" id="MCI14965.1"/>
    </source>
</evidence>
<reference evidence="1 2" key="1">
    <citation type="journal article" date="2018" name="Front. Plant Sci.">
        <title>Red Clover (Trifolium pratense) and Zigzag Clover (T. medium) - A Picture of Genomic Similarities and Differences.</title>
        <authorList>
            <person name="Dluhosova J."/>
            <person name="Istvanek J."/>
            <person name="Nedelnik J."/>
            <person name="Repkova J."/>
        </authorList>
    </citation>
    <scope>NUCLEOTIDE SEQUENCE [LARGE SCALE GENOMIC DNA]</scope>
    <source>
        <strain evidence="2">cv. 10/8</strain>
        <tissue evidence="1">Leaf</tissue>
    </source>
</reference>
<dbReference type="EMBL" id="LXQA010094500">
    <property type="protein sequence ID" value="MCI14965.1"/>
    <property type="molecule type" value="Genomic_DNA"/>
</dbReference>
<dbReference type="Proteomes" id="UP000265520">
    <property type="component" value="Unassembled WGS sequence"/>
</dbReference>
<proteinExistence type="predicted"/>
<sequence>MKQIVITLDSSDILSLEKQGDKEALVKASHESIEKQIEEGILQIKSSKESSGTEKESFSFGLIIDGRSLEYSLGNGLEKSFFKLA</sequence>
<keyword evidence="2" id="KW-1185">Reference proteome</keyword>
<organism evidence="1 2">
    <name type="scientific">Trifolium medium</name>
    <dbReference type="NCBI Taxonomy" id="97028"/>
    <lineage>
        <taxon>Eukaryota</taxon>
        <taxon>Viridiplantae</taxon>
        <taxon>Streptophyta</taxon>
        <taxon>Embryophyta</taxon>
        <taxon>Tracheophyta</taxon>
        <taxon>Spermatophyta</taxon>
        <taxon>Magnoliopsida</taxon>
        <taxon>eudicotyledons</taxon>
        <taxon>Gunneridae</taxon>
        <taxon>Pentapetalae</taxon>
        <taxon>rosids</taxon>
        <taxon>fabids</taxon>
        <taxon>Fabales</taxon>
        <taxon>Fabaceae</taxon>
        <taxon>Papilionoideae</taxon>
        <taxon>50 kb inversion clade</taxon>
        <taxon>NPAAA clade</taxon>
        <taxon>Hologalegina</taxon>
        <taxon>IRL clade</taxon>
        <taxon>Trifolieae</taxon>
        <taxon>Trifolium</taxon>
    </lineage>
</organism>
<comment type="caution">
    <text evidence="1">The sequence shown here is derived from an EMBL/GenBank/DDBJ whole genome shotgun (WGS) entry which is preliminary data.</text>
</comment>
<feature type="non-terminal residue" evidence="1">
    <location>
        <position position="85"/>
    </location>
</feature>
<dbReference type="AlphaFoldDB" id="A0A392PVK0"/>
<evidence type="ECO:0000313" key="2">
    <source>
        <dbReference type="Proteomes" id="UP000265520"/>
    </source>
</evidence>